<gene>
    <name evidence="3 6 7" type="ORF">Bm9788</name>
    <name evidence="4" type="ORF">BM_BM9788</name>
    <name evidence="3" type="ORF">BM_Bm9788</name>
</gene>
<name>A0A0K0K0H2_BRUMA</name>
<proteinExistence type="predicted"/>
<evidence type="ECO:0000313" key="5">
    <source>
        <dbReference type="Proteomes" id="UP000006672"/>
    </source>
</evidence>
<accession>A0A4E9EWW9</accession>
<keyword evidence="2" id="KW-0472">Membrane</keyword>
<evidence type="ECO:0000313" key="4">
    <source>
        <dbReference type="EMBL" id="VIO88053.1"/>
    </source>
</evidence>
<dbReference type="OrthoDB" id="5842775at2759"/>
<feature type="transmembrane region" description="Helical" evidence="2">
    <location>
        <begin position="12"/>
        <end position="37"/>
    </location>
</feature>
<dbReference type="WBParaSite" id="Bm9788.1">
    <property type="protein sequence ID" value="Bm9788.1"/>
    <property type="gene ID" value="WBGene00230049"/>
</dbReference>
<keyword evidence="2" id="KW-0812">Transmembrane</keyword>
<reference evidence="4" key="3">
    <citation type="submission" date="2019-04" db="EMBL/GenBank/DDBJ databases">
        <authorList>
            <person name="Howe K."/>
            <person name="Paulini M."/>
            <person name="Williams G."/>
        </authorList>
    </citation>
    <scope>NUCLEOTIDE SEQUENCE [LARGE SCALE GENOMIC DNA]</scope>
    <source>
        <strain evidence="4">FR3</strain>
    </source>
</reference>
<feature type="compositionally biased region" description="Basic and acidic residues" evidence="1">
    <location>
        <begin position="166"/>
        <end position="175"/>
    </location>
</feature>
<dbReference type="KEGG" id="bmy:BM_BM9788"/>
<evidence type="ECO:0000313" key="7">
    <source>
        <dbReference type="WormBase" id="Bm9788"/>
    </source>
</evidence>
<feature type="compositionally biased region" description="Polar residues" evidence="1">
    <location>
        <begin position="322"/>
        <end position="338"/>
    </location>
</feature>
<dbReference type="CTD" id="6101035"/>
<feature type="region of interest" description="Disordered" evidence="1">
    <location>
        <begin position="309"/>
        <end position="347"/>
    </location>
</feature>
<feature type="compositionally biased region" description="Basic and acidic residues" evidence="1">
    <location>
        <begin position="192"/>
        <end position="203"/>
    </location>
</feature>
<feature type="compositionally biased region" description="Polar residues" evidence="1">
    <location>
        <begin position="220"/>
        <end position="231"/>
    </location>
</feature>
<feature type="region of interest" description="Disordered" evidence="1">
    <location>
        <begin position="152"/>
        <end position="175"/>
    </location>
</feature>
<dbReference type="GeneID" id="6101035"/>
<evidence type="ECO:0000313" key="3">
    <source>
        <dbReference type="EMBL" id="CRZ24158.1"/>
    </source>
</evidence>
<feature type="compositionally biased region" description="Acidic residues" evidence="1">
    <location>
        <begin position="154"/>
        <end position="165"/>
    </location>
</feature>
<protein>
    <submittedName>
        <fullName evidence="3 6">Bm9788</fullName>
    </submittedName>
</protein>
<accession>A0A0K0K0H2</accession>
<dbReference type="Proteomes" id="UP000006672">
    <property type="component" value="Unassembled WGS sequence"/>
</dbReference>
<organism evidence="3">
    <name type="scientific">Brugia malayi</name>
    <name type="common">Filarial nematode worm</name>
    <dbReference type="NCBI Taxonomy" id="6279"/>
    <lineage>
        <taxon>Eukaryota</taxon>
        <taxon>Metazoa</taxon>
        <taxon>Ecdysozoa</taxon>
        <taxon>Nematoda</taxon>
        <taxon>Chromadorea</taxon>
        <taxon>Rhabditida</taxon>
        <taxon>Spirurina</taxon>
        <taxon>Spiruromorpha</taxon>
        <taxon>Filarioidea</taxon>
        <taxon>Onchocercidae</taxon>
        <taxon>Brugia</taxon>
    </lineage>
</organism>
<reference evidence="3" key="2">
    <citation type="submission" date="2012-12" db="EMBL/GenBank/DDBJ databases">
        <authorList>
            <person name="Gao Y.W."/>
            <person name="Fan S.T."/>
            <person name="Sun H.T."/>
            <person name="Wang Z."/>
            <person name="Gao X.L."/>
            <person name="Li Y.G."/>
            <person name="Wang T.C."/>
            <person name="Zhang K."/>
            <person name="Xu W.W."/>
            <person name="Yu Z.J."/>
            <person name="Xia X.Z."/>
        </authorList>
    </citation>
    <scope>NUCLEOTIDE SEQUENCE</scope>
    <source>
        <strain evidence="3">FR3</strain>
    </source>
</reference>
<dbReference type="RefSeq" id="XP_042930576.1">
    <property type="nucleotide sequence ID" value="XM_043074642.1"/>
</dbReference>
<dbReference type="EMBL" id="LN856943">
    <property type="protein sequence ID" value="CRZ24158.1"/>
    <property type="molecule type" value="Genomic_DNA"/>
</dbReference>
<reference evidence="6" key="4">
    <citation type="submission" date="2019-12" db="UniProtKB">
        <authorList>
            <consortium name="WormBaseParasite"/>
        </authorList>
    </citation>
    <scope>IDENTIFICATION</scope>
</reference>
<dbReference type="EMBL" id="CAAKNF010000196">
    <property type="protein sequence ID" value="VIO88053.1"/>
    <property type="molecule type" value="Genomic_DNA"/>
</dbReference>
<dbReference type="WormBase" id="Bm9788">
    <property type="protein sequence ID" value="BM26366"/>
    <property type="gene ID" value="WBGene00230049"/>
</dbReference>
<evidence type="ECO:0000256" key="2">
    <source>
        <dbReference type="SAM" id="Phobius"/>
    </source>
</evidence>
<keyword evidence="5" id="KW-1185">Reference proteome</keyword>
<dbReference type="AlphaFoldDB" id="A0A0K0K0H2"/>
<keyword evidence="2" id="KW-1133">Transmembrane helix</keyword>
<feature type="region of interest" description="Disordered" evidence="1">
    <location>
        <begin position="187"/>
        <end position="236"/>
    </location>
</feature>
<reference evidence="3 5" key="1">
    <citation type="journal article" date="2007" name="Science">
        <title>Draft genome of the filarial nematode parasite Brugia malayi.</title>
        <authorList>
            <person name="Ghedin E."/>
            <person name="Wang S."/>
            <person name="Spiro D."/>
            <person name="Caler E."/>
            <person name="Zhao Q."/>
            <person name="Crabtree J."/>
            <person name="Allen J.E."/>
            <person name="Delcher A.L."/>
            <person name="Guiliano D.B."/>
            <person name="Miranda-Saavedra D."/>
            <person name="Angiuoli S.V."/>
            <person name="Creasy T."/>
            <person name="Amedeo P."/>
            <person name="Haas B."/>
            <person name="El-Sayed N.M."/>
            <person name="Wortman J.R."/>
            <person name="Feldblyum T."/>
            <person name="Tallon L."/>
            <person name="Schatz M."/>
            <person name="Shumway M."/>
            <person name="Koo H."/>
            <person name="Salzberg S.L."/>
            <person name="Schobel S."/>
            <person name="Pertea M."/>
            <person name="Pop M."/>
            <person name="White O."/>
            <person name="Barton G.J."/>
            <person name="Carlow C.K."/>
            <person name="Crawford M.J."/>
            <person name="Daub J."/>
            <person name="Dimmic M.W."/>
            <person name="Estes C.F."/>
            <person name="Foster J.M."/>
            <person name="Ganatra M."/>
            <person name="Gregory W.F."/>
            <person name="Johnson N.M."/>
            <person name="Jin J."/>
            <person name="Komuniecki R."/>
            <person name="Korf I."/>
            <person name="Kumar S."/>
            <person name="Laney S."/>
            <person name="Li B.W."/>
            <person name="Li W."/>
            <person name="Lindblom T.H."/>
            <person name="Lustigman S."/>
            <person name="Ma D."/>
            <person name="Maina C.V."/>
            <person name="Martin D.M."/>
            <person name="McCarter J.P."/>
            <person name="McReynolds L."/>
            <person name="Mitreva M."/>
            <person name="Nutman T.B."/>
            <person name="Parkinson J."/>
            <person name="Peregrin-Alvarez J.M."/>
            <person name="Poole C."/>
            <person name="Ren Q."/>
            <person name="Saunders L."/>
            <person name="Sluder A.E."/>
            <person name="Smith K."/>
            <person name="Stanke M."/>
            <person name="Unnasch T.R."/>
            <person name="Ware J."/>
            <person name="Wei A.D."/>
            <person name="Weil G."/>
            <person name="Williams D.J."/>
            <person name="Zhang Y."/>
            <person name="Williams S.A."/>
            <person name="Fraser-Liggett C."/>
            <person name="Slatko B."/>
            <person name="Blaxter M.L."/>
            <person name="Scott A.L."/>
        </authorList>
    </citation>
    <scope>NUCLEOTIDE SEQUENCE</scope>
    <source>
        <strain evidence="3 5">FR3</strain>
    </source>
</reference>
<sequence length="347" mass="38735">MPYSRSGGTMLAIILVLVIGVPILIILTSLFIIVVIYCCCQKSGATEDELAKSLIENCRRAEPPPEEEGKYLPEPFDASAFQFKGPLIIECPKLHILEHDLTNAKPTGSSVKDHVRFDENLNVAYNIGENVEIVIKNCGQGTKIGSTEVIKQDGDEDDEAINEQENDSRHSMTENGEKIIAKYCKTRNTQSQEKKSGTREVSDRRRKSRPVSVHVEKTQPSRYSESSTQTLRVEGEASVRNGTDVRECNSSMEYEVRTRKSKVPRERASTILLKQTDLDQAPARSKKIILTKEHDALSIGANIMPTVRTVKSQQREAEGTDPSASDSSGSQYKSCNTSERMRLEEKR</sequence>
<dbReference type="OMA" id="GPLIIEC"/>
<evidence type="ECO:0000256" key="1">
    <source>
        <dbReference type="SAM" id="MobiDB-lite"/>
    </source>
</evidence>
<evidence type="ECO:0000313" key="6">
    <source>
        <dbReference type="WBParaSite" id="Bm9788.1"/>
    </source>
</evidence>